<dbReference type="EMBL" id="JABWAB010000005">
    <property type="protein sequence ID" value="KAF6051156.1"/>
    <property type="molecule type" value="Genomic_DNA"/>
</dbReference>
<dbReference type="AlphaFoldDB" id="A0A8X7NJQ9"/>
<keyword evidence="2" id="KW-1133">Transmembrane helix</keyword>
<gene>
    <name evidence="3" type="ORF">FOB60_003824</name>
</gene>
<feature type="transmembrane region" description="Helical" evidence="2">
    <location>
        <begin position="120"/>
        <end position="137"/>
    </location>
</feature>
<feature type="region of interest" description="Disordered" evidence="1">
    <location>
        <begin position="189"/>
        <end position="208"/>
    </location>
</feature>
<reference evidence="3" key="1">
    <citation type="submission" date="2020-03" db="EMBL/GenBank/DDBJ databases">
        <title>FDA dAtabase for Regulatory Grade micrObial Sequences (FDA-ARGOS): Supporting development and validation of Infectious Disease Dx tests.</title>
        <authorList>
            <person name="Campos J."/>
            <person name="Goldberg B."/>
            <person name="Tallon L."/>
            <person name="Sadzewicz L."/>
            <person name="Vavikolanu K."/>
            <person name="Mehta A."/>
            <person name="Aluvathingal J."/>
            <person name="Nadendla S."/>
            <person name="Nandy P."/>
            <person name="Geyer C."/>
            <person name="Yan Y."/>
            <person name="Sichtig H."/>
        </authorList>
    </citation>
    <scope>NUCLEOTIDE SEQUENCE [LARGE SCALE GENOMIC DNA]</scope>
    <source>
        <strain evidence="3">FDAARGOS_652</strain>
    </source>
</reference>
<feature type="transmembrane region" description="Helical" evidence="2">
    <location>
        <begin position="579"/>
        <end position="604"/>
    </location>
</feature>
<comment type="caution">
    <text evidence="3">The sequence shown here is derived from an EMBL/GenBank/DDBJ whole genome shotgun (WGS) entry which is preliminary data.</text>
</comment>
<keyword evidence="2" id="KW-0472">Membrane</keyword>
<proteinExistence type="predicted"/>
<organism evidence="3 4">
    <name type="scientific">Candida parapsilosis</name>
    <name type="common">Yeast</name>
    <dbReference type="NCBI Taxonomy" id="5480"/>
    <lineage>
        <taxon>Eukaryota</taxon>
        <taxon>Fungi</taxon>
        <taxon>Dikarya</taxon>
        <taxon>Ascomycota</taxon>
        <taxon>Saccharomycotina</taxon>
        <taxon>Pichiomycetes</taxon>
        <taxon>Debaryomycetaceae</taxon>
        <taxon>Candida/Lodderomyces clade</taxon>
        <taxon>Candida</taxon>
    </lineage>
</organism>
<feature type="transmembrane region" description="Helical" evidence="2">
    <location>
        <begin position="38"/>
        <end position="58"/>
    </location>
</feature>
<evidence type="ECO:0000313" key="4">
    <source>
        <dbReference type="Proteomes" id="UP000590412"/>
    </source>
</evidence>
<accession>A0A8X7NJQ9</accession>
<evidence type="ECO:0000256" key="2">
    <source>
        <dbReference type="SAM" id="Phobius"/>
    </source>
</evidence>
<feature type="transmembrane region" description="Helical" evidence="2">
    <location>
        <begin position="6"/>
        <end position="26"/>
    </location>
</feature>
<sequence>MNTKSFSAIFTVLHAFIIGVLVVTFFETVKQDESVIDGPARVFGCITVGAIAALLAYMTRFIYELIVLQQSHYRLVLTLNGQSSYETFYQPILEEVVKIAVVTLFQQTKCHRALNPFEMSLMWCGFILPSMAIYSYNPRGYAQKYAKFLAYYQSWLIQLRGEVPRSSEETRRFSKVWSNLVCENMESQMHDKERRRSTISSDKSHRSGHRLNAKISSKMLPNEFNLRDGVGRNNSSSTAAHGIDIPCPVEEGIVSGDELHSKTIQRMYSVSPKDTYHLIQAVAIATFGDDEEDDEREEPTVCTDETGACPNSSRFLPEVEEVFENIDDSFDEGQSLVEENHAHYKQPMLGAHFQSAVLDCCVPNNSNGRGVPETSFDTPRRLYEVSSKHDAISFKQRTLKFINWWSWLCTVLLPIGETAPRLRSSTSSYLTPLISNTQFVDERFPLLKSKLSNYNMNGGRVQEDEYEREQYMIKDKSVARAYDFKVFLSYYFDISLSPLAQPFALDKWFMKYGQLLTDTSFIWIFLDELNSMVWQMFVFQMIALFLNDLSFGNMAAFVLPVVIIKLFRMNYLRSYEKRFDFRIIITTEFITCTVLYCGSLLYIINK</sequence>
<dbReference type="OrthoDB" id="4024546at2759"/>
<keyword evidence="2" id="KW-0812">Transmembrane</keyword>
<dbReference type="Proteomes" id="UP000590412">
    <property type="component" value="Unassembled WGS sequence"/>
</dbReference>
<name>A0A8X7NJQ9_CANPA</name>
<evidence type="ECO:0000256" key="1">
    <source>
        <dbReference type="SAM" id="MobiDB-lite"/>
    </source>
</evidence>
<evidence type="ECO:0000313" key="3">
    <source>
        <dbReference type="EMBL" id="KAF6051156.1"/>
    </source>
</evidence>
<feature type="transmembrane region" description="Helical" evidence="2">
    <location>
        <begin position="549"/>
        <end position="567"/>
    </location>
</feature>
<protein>
    <submittedName>
        <fullName evidence="3">Putative integral membrane protein</fullName>
    </submittedName>
</protein>